<dbReference type="Proteomes" id="UP000053051">
    <property type="component" value="Unassembled WGS sequence"/>
</dbReference>
<dbReference type="Gene3D" id="1.10.10.10">
    <property type="entry name" value="Winged helix-like DNA-binding domain superfamily/Winged helix DNA-binding domain"/>
    <property type="match status" value="2"/>
</dbReference>
<dbReference type="InterPro" id="IPR007627">
    <property type="entry name" value="RNA_pol_sigma70_r2"/>
</dbReference>
<dbReference type="InterPro" id="IPR013324">
    <property type="entry name" value="RNA_pol_sigma_r3/r4-like"/>
</dbReference>
<keyword evidence="8" id="KW-1185">Reference proteome</keyword>
<protein>
    <submittedName>
        <fullName evidence="7">Cyanobacterial SigF-related sigma factor</fullName>
    </submittedName>
</protein>
<keyword evidence="4" id="KW-0804">Transcription</keyword>
<keyword evidence="1" id="KW-0805">Transcription regulation</keyword>
<keyword evidence="3" id="KW-0238">DNA-binding</keyword>
<proteinExistence type="predicted"/>
<evidence type="ECO:0000259" key="5">
    <source>
        <dbReference type="Pfam" id="PF04542"/>
    </source>
</evidence>
<sequence>MRVSQSDVYLDGLDSMELLLEYHKSKSVYIRNYIVKLNTGLVRKIAHKFSYQCNEPYEDLEQIGYIGLIRAIERFDPIQGYAFSSFALPYIRGEVLHFLRDRSTLLKIPRRWQELYNEGQKVCQQLAELFGRTPKDTEVAAELNVSVQEWQETKLALQNRIPLSLDATVVHCLDCQITLGEALTCPRTAVQRQQEEERQQLQGAISLLEDKARIAVEMVFLKELSRKDAAKKIGTSQMTITRYLQKGIQDLKKVCTLRPKVIASNS</sequence>
<dbReference type="SUPFAM" id="SSF88946">
    <property type="entry name" value="Sigma2 domain of RNA polymerase sigma factors"/>
    <property type="match status" value="1"/>
</dbReference>
<reference evidence="7 8" key="1">
    <citation type="submission" date="2012-05" db="EMBL/GenBank/DDBJ databases">
        <authorList>
            <person name="Hilton J."/>
        </authorList>
    </citation>
    <scope>NUCLEOTIDE SEQUENCE [LARGE SCALE GENOMIC DNA]</scope>
    <source>
        <strain evidence="7 8">HH01</strain>
    </source>
</reference>
<dbReference type="SUPFAM" id="SSF88659">
    <property type="entry name" value="Sigma3 and sigma4 domains of RNA polymerase sigma factors"/>
    <property type="match status" value="2"/>
</dbReference>
<dbReference type="PANTHER" id="PTHR30385:SF4">
    <property type="entry name" value="RNA POLYMERASE SIGMA-E FACTOR"/>
    <property type="match status" value="1"/>
</dbReference>
<dbReference type="GO" id="GO:0003677">
    <property type="term" value="F:DNA binding"/>
    <property type="evidence" value="ECO:0007669"/>
    <property type="project" value="UniProtKB-KW"/>
</dbReference>
<evidence type="ECO:0000256" key="4">
    <source>
        <dbReference type="ARBA" id="ARBA00023163"/>
    </source>
</evidence>
<evidence type="ECO:0000259" key="6">
    <source>
        <dbReference type="Pfam" id="PF08281"/>
    </source>
</evidence>
<dbReference type="Gene3D" id="1.20.120.1810">
    <property type="match status" value="1"/>
</dbReference>
<dbReference type="GO" id="GO:0006352">
    <property type="term" value="P:DNA-templated transcription initiation"/>
    <property type="evidence" value="ECO:0007669"/>
    <property type="project" value="InterPro"/>
</dbReference>
<feature type="domain" description="RNA polymerase sigma factor 70 region 4 type 2" evidence="6">
    <location>
        <begin position="198"/>
        <end position="250"/>
    </location>
</feature>
<dbReference type="PANTHER" id="PTHR30385">
    <property type="entry name" value="SIGMA FACTOR F FLAGELLAR"/>
    <property type="match status" value="1"/>
</dbReference>
<evidence type="ECO:0000313" key="7">
    <source>
        <dbReference type="EMBL" id="CCH66880.1"/>
    </source>
</evidence>
<evidence type="ECO:0000256" key="1">
    <source>
        <dbReference type="ARBA" id="ARBA00023015"/>
    </source>
</evidence>
<dbReference type="AlphaFoldDB" id="M1X2I4"/>
<dbReference type="RefSeq" id="WP_008232822.1">
    <property type="nucleotide sequence ID" value="NZ_CAIY01000028.1"/>
</dbReference>
<dbReference type="GO" id="GO:0016987">
    <property type="term" value="F:sigma factor activity"/>
    <property type="evidence" value="ECO:0007669"/>
    <property type="project" value="UniProtKB-KW"/>
</dbReference>
<dbReference type="InterPro" id="IPR013249">
    <property type="entry name" value="RNA_pol_sigma70_r4_t2"/>
</dbReference>
<dbReference type="EMBL" id="CAIY01000028">
    <property type="protein sequence ID" value="CCH66880.1"/>
    <property type="molecule type" value="Genomic_DNA"/>
</dbReference>
<keyword evidence="2" id="KW-0731">Sigma factor</keyword>
<dbReference type="NCBIfam" id="NF005644">
    <property type="entry name" value="PRK07408.1"/>
    <property type="match status" value="1"/>
</dbReference>
<dbReference type="InterPro" id="IPR036388">
    <property type="entry name" value="WH-like_DNA-bd_sf"/>
</dbReference>
<evidence type="ECO:0000313" key="8">
    <source>
        <dbReference type="Proteomes" id="UP000053051"/>
    </source>
</evidence>
<name>M1X2I4_9NOST</name>
<reference evidence="8" key="2">
    <citation type="submission" date="2016-01" db="EMBL/GenBank/DDBJ databases">
        <title>Diatom-associated endosymboitic cyanobacterium lacks core nitrogen metabolism enzymes.</title>
        <authorList>
            <person name="Hilton J.A."/>
            <person name="Foster R.A."/>
            <person name="Tripp H.J."/>
            <person name="Carter B.J."/>
            <person name="Zehr J.P."/>
            <person name="Villareal T.A."/>
        </authorList>
    </citation>
    <scope>NUCLEOTIDE SEQUENCE [LARGE SCALE GENOMIC DNA]</scope>
    <source>
        <strain evidence="8">HH01</strain>
    </source>
</reference>
<evidence type="ECO:0000256" key="3">
    <source>
        <dbReference type="ARBA" id="ARBA00023125"/>
    </source>
</evidence>
<evidence type="ECO:0000256" key="2">
    <source>
        <dbReference type="ARBA" id="ARBA00023082"/>
    </source>
</evidence>
<dbReference type="InterPro" id="IPR013325">
    <property type="entry name" value="RNA_pol_sigma_r2"/>
</dbReference>
<dbReference type="OrthoDB" id="1185556at2"/>
<dbReference type="Pfam" id="PF08281">
    <property type="entry name" value="Sigma70_r4_2"/>
    <property type="match status" value="1"/>
</dbReference>
<dbReference type="NCBIfam" id="TIGR02937">
    <property type="entry name" value="sigma70-ECF"/>
    <property type="match status" value="1"/>
</dbReference>
<comment type="caution">
    <text evidence="7">The sequence shown here is derived from an EMBL/GenBank/DDBJ whole genome shotgun (WGS) entry which is preliminary data.</text>
</comment>
<feature type="domain" description="RNA polymerase sigma-70 region 2" evidence="5">
    <location>
        <begin position="35"/>
        <end position="103"/>
    </location>
</feature>
<organism evidence="7 8">
    <name type="scientific">Richelia intracellularis HH01</name>
    <dbReference type="NCBI Taxonomy" id="1165094"/>
    <lineage>
        <taxon>Bacteria</taxon>
        <taxon>Bacillati</taxon>
        <taxon>Cyanobacteriota</taxon>
        <taxon>Cyanophyceae</taxon>
        <taxon>Nostocales</taxon>
        <taxon>Nostocaceae</taxon>
        <taxon>Richelia</taxon>
    </lineage>
</organism>
<accession>M1X2I4</accession>
<dbReference type="InterPro" id="IPR014284">
    <property type="entry name" value="RNA_pol_sigma-70_dom"/>
</dbReference>
<dbReference type="STRING" id="1165094.RINTHH_7250"/>
<dbReference type="Pfam" id="PF04542">
    <property type="entry name" value="Sigma70_r2"/>
    <property type="match status" value="1"/>
</dbReference>
<gene>
    <name evidence="7" type="ORF">RINTHH_7250</name>
</gene>